<organism evidence="8">
    <name type="scientific">Alexandrium monilatum</name>
    <dbReference type="NCBI Taxonomy" id="311494"/>
    <lineage>
        <taxon>Eukaryota</taxon>
        <taxon>Sar</taxon>
        <taxon>Alveolata</taxon>
        <taxon>Dinophyceae</taxon>
        <taxon>Gonyaulacales</taxon>
        <taxon>Pyrocystaceae</taxon>
        <taxon>Alexandrium</taxon>
    </lineage>
</organism>
<evidence type="ECO:0000256" key="2">
    <source>
        <dbReference type="ARBA" id="ARBA00022771"/>
    </source>
</evidence>
<dbReference type="GO" id="GO:0003729">
    <property type="term" value="F:mRNA binding"/>
    <property type="evidence" value="ECO:0007669"/>
    <property type="project" value="UniProtKB-ARBA"/>
</dbReference>
<dbReference type="GO" id="GO:0003677">
    <property type="term" value="F:DNA binding"/>
    <property type="evidence" value="ECO:0007669"/>
    <property type="project" value="UniProtKB-KW"/>
</dbReference>
<dbReference type="InterPro" id="IPR036855">
    <property type="entry name" value="Znf_CCCH_sf"/>
</dbReference>
<keyword evidence="4" id="KW-0238">DNA-binding</keyword>
<proteinExistence type="predicted"/>
<evidence type="ECO:0000256" key="6">
    <source>
        <dbReference type="SAM" id="MobiDB-lite"/>
    </source>
</evidence>
<gene>
    <name evidence="8" type="ORF">AMON00008_LOCUS53888</name>
</gene>
<keyword evidence="2 5" id="KW-0863">Zinc-finger</keyword>
<dbReference type="AlphaFoldDB" id="A0A7S4W4R2"/>
<dbReference type="PANTHER" id="PTHR12506:SF50">
    <property type="entry name" value="ZINC FINGER CCCH DOMAIN-CONTAINING PROTEIN 26"/>
    <property type="match status" value="1"/>
</dbReference>
<evidence type="ECO:0000256" key="1">
    <source>
        <dbReference type="ARBA" id="ARBA00022723"/>
    </source>
</evidence>
<keyword evidence="3 5" id="KW-0862">Zinc</keyword>
<dbReference type="EMBL" id="HBNR01075827">
    <property type="protein sequence ID" value="CAE4652213.1"/>
    <property type="molecule type" value="Transcribed_RNA"/>
</dbReference>
<feature type="compositionally biased region" description="Low complexity" evidence="6">
    <location>
        <begin position="21"/>
        <end position="38"/>
    </location>
</feature>
<protein>
    <recommendedName>
        <fullName evidence="7">C3H1-type domain-containing protein</fullName>
    </recommendedName>
</protein>
<feature type="zinc finger region" description="C3H1-type" evidence="5">
    <location>
        <begin position="102"/>
        <end position="130"/>
    </location>
</feature>
<feature type="domain" description="C3H1-type" evidence="7">
    <location>
        <begin position="102"/>
        <end position="130"/>
    </location>
</feature>
<dbReference type="Gene3D" id="4.10.1000.10">
    <property type="entry name" value="Zinc finger, CCCH-type"/>
    <property type="match status" value="1"/>
</dbReference>
<keyword evidence="1 5" id="KW-0479">Metal-binding</keyword>
<evidence type="ECO:0000259" key="7">
    <source>
        <dbReference type="PROSITE" id="PS50103"/>
    </source>
</evidence>
<dbReference type="InterPro" id="IPR050974">
    <property type="entry name" value="Plant_ZF_CCCH"/>
</dbReference>
<dbReference type="SUPFAM" id="SSF90229">
    <property type="entry name" value="CCCH zinc finger"/>
    <property type="match status" value="1"/>
</dbReference>
<dbReference type="PROSITE" id="PS50103">
    <property type="entry name" value="ZF_C3H1"/>
    <property type="match status" value="2"/>
</dbReference>
<feature type="zinc finger region" description="C3H1-type" evidence="5">
    <location>
        <begin position="64"/>
        <end position="92"/>
    </location>
</feature>
<evidence type="ECO:0000313" key="8">
    <source>
        <dbReference type="EMBL" id="CAE4652213.1"/>
    </source>
</evidence>
<dbReference type="Pfam" id="PF00642">
    <property type="entry name" value="zf-CCCH"/>
    <property type="match status" value="1"/>
</dbReference>
<feature type="domain" description="C3H1-type" evidence="7">
    <location>
        <begin position="64"/>
        <end position="92"/>
    </location>
</feature>
<evidence type="ECO:0000256" key="3">
    <source>
        <dbReference type="ARBA" id="ARBA00022833"/>
    </source>
</evidence>
<accession>A0A7S4W4R2</accession>
<dbReference type="SMART" id="SM00356">
    <property type="entry name" value="ZnF_C3H1"/>
    <property type="match status" value="2"/>
</dbReference>
<feature type="region of interest" description="Disordered" evidence="6">
    <location>
        <begin position="21"/>
        <end position="40"/>
    </location>
</feature>
<dbReference type="GO" id="GO:0008270">
    <property type="term" value="F:zinc ion binding"/>
    <property type="evidence" value="ECO:0007669"/>
    <property type="project" value="UniProtKB-KW"/>
</dbReference>
<name>A0A7S4W4R2_9DINO</name>
<dbReference type="InterPro" id="IPR000571">
    <property type="entry name" value="Znf_CCCH"/>
</dbReference>
<dbReference type="PANTHER" id="PTHR12506">
    <property type="entry name" value="PROTEIN PHOSPHATASE RELATED"/>
    <property type="match status" value="1"/>
</dbReference>
<reference evidence="8" key="1">
    <citation type="submission" date="2021-01" db="EMBL/GenBank/DDBJ databases">
        <authorList>
            <person name="Corre E."/>
            <person name="Pelletier E."/>
            <person name="Niang G."/>
            <person name="Scheremetjew M."/>
            <person name="Finn R."/>
            <person name="Kale V."/>
            <person name="Holt S."/>
            <person name="Cochrane G."/>
            <person name="Meng A."/>
            <person name="Brown T."/>
            <person name="Cohen L."/>
        </authorList>
    </citation>
    <scope>NUCLEOTIDE SEQUENCE</scope>
    <source>
        <strain evidence="8">CCMP3105</strain>
    </source>
</reference>
<evidence type="ECO:0000256" key="5">
    <source>
        <dbReference type="PROSITE-ProRule" id="PRU00723"/>
    </source>
</evidence>
<sequence length="192" mass="21320">MSLGLPHHNVEGMGYQSEAIVQHAQQQQQQPATEAGAARAQEINEAERQALLSQGFNTRRLPLRPGVPPCGYYMRKGVCKSGKSCLWDHPEMDLNSAGYPLRPGLPPCAPYQRTQTCKFGTLCSMDHPEFPGQEVREQPGALPLALAKAAAQQHQMHLMLQLQLVQEMPSLQEADAMMDAWVRFRIAFSKNA</sequence>
<evidence type="ECO:0000256" key="4">
    <source>
        <dbReference type="ARBA" id="ARBA00023125"/>
    </source>
</evidence>